<feature type="transmembrane region" description="Helical" evidence="2">
    <location>
        <begin position="180"/>
        <end position="199"/>
    </location>
</feature>
<keyword evidence="2" id="KW-0472">Membrane</keyword>
<evidence type="ECO:0000313" key="5">
    <source>
        <dbReference type="Proteomes" id="UP000013785"/>
    </source>
</evidence>
<dbReference type="Proteomes" id="UP000013785">
    <property type="component" value="Unassembled WGS sequence"/>
</dbReference>
<evidence type="ECO:0000313" key="4">
    <source>
        <dbReference type="EMBL" id="EOL41420.1"/>
    </source>
</evidence>
<dbReference type="InterPro" id="IPR003675">
    <property type="entry name" value="Rce1/LyrA-like_dom"/>
</dbReference>
<keyword evidence="2" id="KW-1133">Transmembrane helix</keyword>
<protein>
    <recommendedName>
        <fullName evidence="3">CAAX prenyl protease 2/Lysostaphin resistance protein A-like domain-containing protein</fullName>
    </recommendedName>
</protein>
<dbReference type="GO" id="GO:0080120">
    <property type="term" value="P:CAAX-box protein maturation"/>
    <property type="evidence" value="ECO:0007669"/>
    <property type="project" value="UniProtKB-ARBA"/>
</dbReference>
<keyword evidence="2" id="KW-0812">Transmembrane</keyword>
<feature type="transmembrane region" description="Helical" evidence="2">
    <location>
        <begin position="9"/>
        <end position="28"/>
    </location>
</feature>
<dbReference type="AlphaFoldDB" id="R3WHR4"/>
<feature type="transmembrane region" description="Helical" evidence="2">
    <location>
        <begin position="120"/>
        <end position="144"/>
    </location>
</feature>
<evidence type="ECO:0000256" key="2">
    <source>
        <dbReference type="SAM" id="Phobius"/>
    </source>
</evidence>
<gene>
    <name evidence="4" type="ORF">UC3_03428</name>
</gene>
<dbReference type="HOGENOM" id="CLU_104547_0_0_9"/>
<evidence type="ECO:0000256" key="1">
    <source>
        <dbReference type="ARBA" id="ARBA00009067"/>
    </source>
</evidence>
<feature type="transmembrane region" description="Helical" evidence="2">
    <location>
        <begin position="34"/>
        <end position="51"/>
    </location>
</feature>
<dbReference type="Pfam" id="PF02517">
    <property type="entry name" value="Rce1-like"/>
    <property type="match status" value="1"/>
</dbReference>
<comment type="caution">
    <text evidence="4">The sequence shown here is derived from an EMBL/GenBank/DDBJ whole genome shotgun (WGS) entry which is preliminary data.</text>
</comment>
<dbReference type="RefSeq" id="WP_010770058.1">
    <property type="nucleotide sequence ID" value="NZ_ASWE01000001.1"/>
</dbReference>
<accession>R3WHR4</accession>
<name>R3WHR4_9ENTE</name>
<keyword evidence="5" id="KW-1185">Reference proteome</keyword>
<dbReference type="GO" id="GO:0004175">
    <property type="term" value="F:endopeptidase activity"/>
    <property type="evidence" value="ECO:0007669"/>
    <property type="project" value="UniProtKB-ARBA"/>
</dbReference>
<feature type="transmembrane region" description="Helical" evidence="2">
    <location>
        <begin position="156"/>
        <end position="174"/>
    </location>
</feature>
<evidence type="ECO:0000259" key="3">
    <source>
        <dbReference type="Pfam" id="PF02517"/>
    </source>
</evidence>
<dbReference type="eggNOG" id="COG1266">
    <property type="taxonomic scope" value="Bacteria"/>
</dbReference>
<sequence>MSINSKKAIFLSGWIFIYSLLYSSTVFFRFDSDVIKLLFVIFGFFLFRKDIFKQTKNTNHIRLGFISVISAIIIFIVVYLFYKSLYNDVRFQNPVFSNNLIEVAKYLILAPLFEELVYRYSLIVISANHKMLNGASIIISSILFSYAHRFVVNGQIMLLLQFTILGLGLGILYLKEKNLLLPMYIHFFYNLLIILISNFK</sequence>
<comment type="similarity">
    <text evidence="1">Belongs to the UPF0177 family.</text>
</comment>
<dbReference type="PATRIC" id="fig|1158610.3.peg.3423"/>
<dbReference type="EMBL" id="AJAT01000020">
    <property type="protein sequence ID" value="EOL41420.1"/>
    <property type="molecule type" value="Genomic_DNA"/>
</dbReference>
<reference evidence="4 5" key="1">
    <citation type="submission" date="2013-02" db="EMBL/GenBank/DDBJ databases">
        <title>The Genome Sequence of Enterococcus phoeniculicola BAA-412.</title>
        <authorList>
            <consortium name="The Broad Institute Genome Sequencing Platform"/>
            <consortium name="The Broad Institute Genome Sequencing Center for Infectious Disease"/>
            <person name="Earl A.M."/>
            <person name="Gilmore M.S."/>
            <person name="Lebreton F."/>
            <person name="Walker B."/>
            <person name="Young S.K."/>
            <person name="Zeng Q."/>
            <person name="Gargeya S."/>
            <person name="Fitzgerald M."/>
            <person name="Haas B."/>
            <person name="Abouelleil A."/>
            <person name="Alvarado L."/>
            <person name="Arachchi H.M."/>
            <person name="Berlin A.M."/>
            <person name="Chapman S.B."/>
            <person name="Dewar J."/>
            <person name="Goldberg J."/>
            <person name="Griggs A."/>
            <person name="Gujja S."/>
            <person name="Hansen M."/>
            <person name="Howarth C."/>
            <person name="Imamovic A."/>
            <person name="Larimer J."/>
            <person name="McCowan C."/>
            <person name="Murphy C."/>
            <person name="Neiman D."/>
            <person name="Pearson M."/>
            <person name="Priest M."/>
            <person name="Roberts A."/>
            <person name="Saif S."/>
            <person name="Shea T."/>
            <person name="Sisk P."/>
            <person name="Sykes S."/>
            <person name="Wortman J."/>
            <person name="Nusbaum C."/>
            <person name="Birren B."/>
        </authorList>
    </citation>
    <scope>NUCLEOTIDE SEQUENCE [LARGE SCALE GENOMIC DNA]</scope>
    <source>
        <strain evidence="4 5">ATCC BAA-412</strain>
    </source>
</reference>
<feature type="domain" description="CAAX prenyl protease 2/Lysostaphin resistance protein A-like" evidence="3">
    <location>
        <begin position="100"/>
        <end position="192"/>
    </location>
</feature>
<organism evidence="4 5">
    <name type="scientific">Enterococcus phoeniculicola ATCC BAA-412</name>
    <dbReference type="NCBI Taxonomy" id="1158610"/>
    <lineage>
        <taxon>Bacteria</taxon>
        <taxon>Bacillati</taxon>
        <taxon>Bacillota</taxon>
        <taxon>Bacilli</taxon>
        <taxon>Lactobacillales</taxon>
        <taxon>Enterococcaceae</taxon>
        <taxon>Enterococcus</taxon>
    </lineage>
</organism>
<proteinExistence type="inferred from homology"/>
<feature type="transmembrane region" description="Helical" evidence="2">
    <location>
        <begin position="63"/>
        <end position="82"/>
    </location>
</feature>
<dbReference type="STRING" id="154621.RV11_GL000999"/>